<comment type="similarity">
    <text evidence="7">Belongs to the PpiD chaperone family.</text>
</comment>
<dbReference type="Proteomes" id="UP001364156">
    <property type="component" value="Chromosome"/>
</dbReference>
<evidence type="ECO:0000256" key="1">
    <source>
        <dbReference type="ARBA" id="ARBA00004401"/>
    </source>
</evidence>
<evidence type="ECO:0000259" key="8">
    <source>
        <dbReference type="Pfam" id="PF13145"/>
    </source>
</evidence>
<evidence type="ECO:0000256" key="4">
    <source>
        <dbReference type="ARBA" id="ARBA00022989"/>
    </source>
</evidence>
<dbReference type="EMBL" id="CP146069">
    <property type="protein sequence ID" value="WWR45368.1"/>
    <property type="molecule type" value="Genomic_DNA"/>
</dbReference>
<organism evidence="9 10">
    <name type="scientific">Roseovarius phycicola</name>
    <dbReference type="NCBI Taxonomy" id="3080976"/>
    <lineage>
        <taxon>Bacteria</taxon>
        <taxon>Pseudomonadati</taxon>
        <taxon>Pseudomonadota</taxon>
        <taxon>Alphaproteobacteria</taxon>
        <taxon>Rhodobacterales</taxon>
        <taxon>Roseobacteraceae</taxon>
        <taxon>Roseovarius</taxon>
    </lineage>
</organism>
<dbReference type="PANTHER" id="PTHR47529">
    <property type="entry name" value="PEPTIDYL-PROLYL CIS-TRANS ISOMERASE D"/>
    <property type="match status" value="1"/>
</dbReference>
<keyword evidence="3" id="KW-0812">Transmembrane</keyword>
<reference evidence="9 10" key="1">
    <citation type="submission" date="2023-10" db="EMBL/GenBank/DDBJ databases">
        <title>Roseovarius strain S88 nov., isolated from a marine algae.</title>
        <authorList>
            <person name="Lee M.W."/>
            <person name="Lee J.K."/>
            <person name="Kim J.M."/>
            <person name="Choi D.G."/>
            <person name="Baek J.H."/>
            <person name="Bayburt H."/>
            <person name="Jung J.J."/>
            <person name="Han D.M."/>
            <person name="Jeon C.O."/>
        </authorList>
    </citation>
    <scope>NUCLEOTIDE SEQUENCE [LARGE SCALE GENOMIC DNA]</scope>
    <source>
        <strain evidence="9 10">S88</strain>
    </source>
</reference>
<evidence type="ECO:0000256" key="7">
    <source>
        <dbReference type="ARBA" id="ARBA00038408"/>
    </source>
</evidence>
<evidence type="ECO:0000313" key="9">
    <source>
        <dbReference type="EMBL" id="WWR45368.1"/>
    </source>
</evidence>
<proteinExistence type="inferred from homology"/>
<evidence type="ECO:0000313" key="10">
    <source>
        <dbReference type="Proteomes" id="UP001364156"/>
    </source>
</evidence>
<keyword evidence="5" id="KW-0472">Membrane</keyword>
<protein>
    <submittedName>
        <fullName evidence="9">Peptidyl-prolyl cis-trans isomerase</fullName>
    </submittedName>
</protein>
<dbReference type="Pfam" id="PF13145">
    <property type="entry name" value="Rotamase_2"/>
    <property type="match status" value="1"/>
</dbReference>
<keyword evidence="4" id="KW-1133">Transmembrane helix</keyword>
<evidence type="ECO:0000256" key="5">
    <source>
        <dbReference type="ARBA" id="ARBA00023136"/>
    </source>
</evidence>
<evidence type="ECO:0000256" key="3">
    <source>
        <dbReference type="ARBA" id="ARBA00022692"/>
    </source>
</evidence>
<dbReference type="InterPro" id="IPR027304">
    <property type="entry name" value="Trigger_fact/SurA_dom_sf"/>
</dbReference>
<keyword evidence="2" id="KW-1003">Cell membrane</keyword>
<dbReference type="InterPro" id="IPR052029">
    <property type="entry name" value="PpiD_chaperone"/>
</dbReference>
<comment type="subcellular location">
    <subcellularLocation>
        <location evidence="1">Cell membrane</location>
        <topology evidence="1">Single-pass type II membrane protein</topology>
    </subcellularLocation>
</comment>
<accession>A0ABZ2HED5</accession>
<dbReference type="PANTHER" id="PTHR47529:SF1">
    <property type="entry name" value="PERIPLASMIC CHAPERONE PPID"/>
    <property type="match status" value="1"/>
</dbReference>
<dbReference type="SUPFAM" id="SSF109998">
    <property type="entry name" value="Triger factor/SurA peptide-binding domain-like"/>
    <property type="match status" value="1"/>
</dbReference>
<dbReference type="Pfam" id="PF13624">
    <property type="entry name" value="SurA_N_3"/>
    <property type="match status" value="1"/>
</dbReference>
<dbReference type="SUPFAM" id="SSF54534">
    <property type="entry name" value="FKBP-like"/>
    <property type="match status" value="1"/>
</dbReference>
<dbReference type="InterPro" id="IPR000297">
    <property type="entry name" value="PPIase_PpiC"/>
</dbReference>
<gene>
    <name evidence="9" type="ORF">RZ517_11195</name>
</gene>
<keyword evidence="10" id="KW-1185">Reference proteome</keyword>
<dbReference type="GO" id="GO:0016853">
    <property type="term" value="F:isomerase activity"/>
    <property type="evidence" value="ECO:0007669"/>
    <property type="project" value="UniProtKB-KW"/>
</dbReference>
<keyword evidence="9" id="KW-0413">Isomerase</keyword>
<sequence>MASKSITKPLVWILMGLLILGLGGFGVTSLSGTLRSVGKVGEADIRVDEYFRGLQQEINALQASRGEPVSFIQASTEGIPERVLSQLISRAAFDHEMIASGVSVGDDVIGEQILAMPQFRGGDGEFNREAYRFSLEQVGLSERDFEENMRRETSRSFLQAAVLAGVTLPDAYGDALASYLGERRAITWSLQTRNDVEVGLPQPTDADLEAYHQENAALFTRPETKRITYAWLTPEMIVDTVEIDEQSLRDAYDAQIDQFKQPERRMVDRLVYPSQEDAAAAAERLAIGTTTFSDLVAERGLQLSDTDLGVVTASDLGANADSVFAGLTGNVIGPVDTDLGPALFRINAILEAQETTFEDALPQLRESVGADRARRVVEAQVDSVDDLLAGGATVEDLGTETDMQVGLIDWNPTVSDDIAAYEAFREAAASLTENDFPEVMQLDDGSIFAMRLDEVIPPELAPLDEVREAVVEGWVNETYVELLVEKVTPLIEQMQSGKTFEGVDLPVTGTQELTRRGFVDNAPADFIDRVFSMKPGEVALIRGPGRVFVLKLDRIETPDEEDTDLAQVIEQLRNEAAGTLSRDYLQILAADIRGRAGIEIDDAAINAVHLNFQ</sequence>
<evidence type="ECO:0000256" key="6">
    <source>
        <dbReference type="ARBA" id="ARBA00023186"/>
    </source>
</evidence>
<dbReference type="RefSeq" id="WP_338548313.1">
    <property type="nucleotide sequence ID" value="NZ_CP146069.1"/>
</dbReference>
<evidence type="ECO:0000256" key="2">
    <source>
        <dbReference type="ARBA" id="ARBA00022475"/>
    </source>
</evidence>
<keyword evidence="6" id="KW-0143">Chaperone</keyword>
<name>A0ABZ2HED5_9RHOB</name>
<feature type="domain" description="PpiC" evidence="8">
    <location>
        <begin position="243"/>
        <end position="360"/>
    </location>
</feature>